<keyword evidence="1" id="KW-1133">Transmembrane helix</keyword>
<feature type="transmembrane region" description="Helical" evidence="1">
    <location>
        <begin position="201"/>
        <end position="225"/>
    </location>
</feature>
<reference evidence="3" key="1">
    <citation type="submission" date="2023-02" db="EMBL/GenBank/DDBJ databases">
        <title>Nocardiopsis ansamitocini NBRC 112285.</title>
        <authorList>
            <person name="Ichikawa N."/>
            <person name="Sato H."/>
            <person name="Tonouchi N."/>
        </authorList>
    </citation>
    <scope>NUCLEOTIDE SEQUENCE</scope>
    <source>
        <strain evidence="3">NBRC 112285</strain>
    </source>
</reference>
<dbReference type="Pfam" id="PF04892">
    <property type="entry name" value="VanZ"/>
    <property type="match status" value="1"/>
</dbReference>
<accession>A0A9W6P9Z5</accession>
<name>A0A9W6P9Z5_9ACTN</name>
<keyword evidence="1" id="KW-0472">Membrane</keyword>
<dbReference type="Proteomes" id="UP001165092">
    <property type="component" value="Unassembled WGS sequence"/>
</dbReference>
<evidence type="ECO:0000256" key="1">
    <source>
        <dbReference type="SAM" id="Phobius"/>
    </source>
</evidence>
<feature type="transmembrane region" description="Helical" evidence="1">
    <location>
        <begin position="159"/>
        <end position="180"/>
    </location>
</feature>
<feature type="domain" description="VanZ-like" evidence="2">
    <location>
        <begin position="59"/>
        <end position="172"/>
    </location>
</feature>
<dbReference type="AlphaFoldDB" id="A0A9W6P9Z5"/>
<evidence type="ECO:0000259" key="2">
    <source>
        <dbReference type="Pfam" id="PF04892"/>
    </source>
</evidence>
<dbReference type="EMBL" id="BSQG01000014">
    <property type="protein sequence ID" value="GLU50354.1"/>
    <property type="molecule type" value="Genomic_DNA"/>
</dbReference>
<feature type="transmembrane region" description="Helical" evidence="1">
    <location>
        <begin position="96"/>
        <end position="113"/>
    </location>
</feature>
<evidence type="ECO:0000313" key="4">
    <source>
        <dbReference type="Proteomes" id="UP001165092"/>
    </source>
</evidence>
<feature type="transmembrane region" description="Helical" evidence="1">
    <location>
        <begin position="231"/>
        <end position="249"/>
    </location>
</feature>
<feature type="transmembrane region" description="Helical" evidence="1">
    <location>
        <begin position="44"/>
        <end position="65"/>
    </location>
</feature>
<sequence>MGGFFGGSPEVAGIAVPGVVFVTLVGSALFLARQHDRYGRLRGWPGQVTMAVLAVGAGLVAYAVWPLPTSIDGLCALDGGAAVELMPGATLSFSDPVRVVAGIGLFASVGLLARYRFRRGAPAAAGLGTGIATVVELVQFSAVVGLYPCPYRVAAVDDVLLGTVGALLGWALGLPAVRLLPRGWPAAIPDFLPPGLARRALGHALDVGLWLFGSLTLVAVLTAIGPVAADGPVSTAVLVTLAVLGGLVLPQLRADRCPPGRAAVRLALVGPGPPAPAGRWRTFLRAVLLYGPVVTLFVLGLPWWALVVAAIQGSCALVRGDQAGLADLLAGTRVATRVVVRGGLPDASVRYVRPSESGPGPVERSRVASS</sequence>
<comment type="caution">
    <text evidence="3">The sequence shown here is derived from an EMBL/GenBank/DDBJ whole genome shotgun (WGS) entry which is preliminary data.</text>
</comment>
<feature type="transmembrane region" description="Helical" evidence="1">
    <location>
        <begin position="125"/>
        <end position="147"/>
    </location>
</feature>
<organism evidence="3 4">
    <name type="scientific">Nocardiopsis ansamitocini</name>
    <dbReference type="NCBI Taxonomy" id="1670832"/>
    <lineage>
        <taxon>Bacteria</taxon>
        <taxon>Bacillati</taxon>
        <taxon>Actinomycetota</taxon>
        <taxon>Actinomycetes</taxon>
        <taxon>Streptosporangiales</taxon>
        <taxon>Nocardiopsidaceae</taxon>
        <taxon>Nocardiopsis</taxon>
    </lineage>
</organism>
<evidence type="ECO:0000313" key="3">
    <source>
        <dbReference type="EMBL" id="GLU50354.1"/>
    </source>
</evidence>
<protein>
    <recommendedName>
        <fullName evidence="2">VanZ-like domain-containing protein</fullName>
    </recommendedName>
</protein>
<keyword evidence="4" id="KW-1185">Reference proteome</keyword>
<dbReference type="InterPro" id="IPR006976">
    <property type="entry name" value="VanZ-like"/>
</dbReference>
<keyword evidence="1" id="KW-0812">Transmembrane</keyword>
<gene>
    <name evidence="3" type="ORF">Nans01_47050</name>
</gene>
<feature type="transmembrane region" description="Helical" evidence="1">
    <location>
        <begin position="12"/>
        <end position="32"/>
    </location>
</feature>
<feature type="transmembrane region" description="Helical" evidence="1">
    <location>
        <begin position="287"/>
        <end position="311"/>
    </location>
</feature>
<proteinExistence type="predicted"/>